<evidence type="ECO:0000313" key="2">
    <source>
        <dbReference type="Proteomes" id="UP000239899"/>
    </source>
</evidence>
<comment type="caution">
    <text evidence="1">The sequence shown here is derived from an EMBL/GenBank/DDBJ whole genome shotgun (WGS) entry which is preliminary data.</text>
</comment>
<dbReference type="EMBL" id="LHPG02000023">
    <property type="protein sequence ID" value="PRW20586.1"/>
    <property type="molecule type" value="Genomic_DNA"/>
</dbReference>
<sequence length="66" mass="7284">MALLAFRCGQALKRLSPSSPAPPKMLAHTCVEDRVHAWLLILRRHACVTCTGLVILASRLSSVYRP</sequence>
<evidence type="ECO:0000313" key="1">
    <source>
        <dbReference type="EMBL" id="PRW20586.1"/>
    </source>
</evidence>
<proteinExistence type="predicted"/>
<keyword evidence="2" id="KW-1185">Reference proteome</keyword>
<dbReference type="Proteomes" id="UP000239899">
    <property type="component" value="Unassembled WGS sequence"/>
</dbReference>
<organism evidence="1 2">
    <name type="scientific">Chlorella sorokiniana</name>
    <name type="common">Freshwater green alga</name>
    <dbReference type="NCBI Taxonomy" id="3076"/>
    <lineage>
        <taxon>Eukaryota</taxon>
        <taxon>Viridiplantae</taxon>
        <taxon>Chlorophyta</taxon>
        <taxon>core chlorophytes</taxon>
        <taxon>Trebouxiophyceae</taxon>
        <taxon>Chlorellales</taxon>
        <taxon>Chlorellaceae</taxon>
        <taxon>Chlorella clade</taxon>
        <taxon>Chlorella</taxon>
    </lineage>
</organism>
<dbReference type="AlphaFoldDB" id="A0A2P6TD68"/>
<accession>A0A2P6TD68</accession>
<gene>
    <name evidence="1" type="ORF">C2E21_8889</name>
</gene>
<reference evidence="1 2" key="1">
    <citation type="journal article" date="2018" name="Plant J.">
        <title>Genome sequences of Chlorella sorokiniana UTEX 1602 and Micractinium conductrix SAG 241.80: implications to maltose excretion by a green alga.</title>
        <authorList>
            <person name="Arriola M.B."/>
            <person name="Velmurugan N."/>
            <person name="Zhang Y."/>
            <person name="Plunkett M.H."/>
            <person name="Hondzo H."/>
            <person name="Barney B.M."/>
        </authorList>
    </citation>
    <scope>NUCLEOTIDE SEQUENCE [LARGE SCALE GENOMIC DNA]</scope>
    <source>
        <strain evidence="2">UTEX 1602</strain>
    </source>
</reference>
<name>A0A2P6TD68_CHLSO</name>
<protein>
    <submittedName>
        <fullName evidence="1">Uncharacterized protein</fullName>
    </submittedName>
</protein>